<protein>
    <submittedName>
        <fullName evidence="2">Uncharacterized protein</fullName>
    </submittedName>
</protein>
<sequence length="187" mass="21411">MASQTSLTEAEIKQPLPSNSTERAFEYPQKPNKTPINKKEAKEYELTLVKVVRELLPSFGEDFILVKPGRDSGDRSNWENQWESICIMISKRCFVTLYREVVCRNLFDIITRFGNNGNQRPGECLHPYSHQCQCQLFSPSEPDGLDLCVCDHYKAYHRSLFSSSLMSNKEWGAVLELAQLQIETSGI</sequence>
<feature type="region of interest" description="Disordered" evidence="1">
    <location>
        <begin position="1"/>
        <end position="35"/>
    </location>
</feature>
<dbReference type="AlphaFoldDB" id="A0A8E2DYK9"/>
<name>A0A8E2DYK9_9PEZI</name>
<dbReference type="EMBL" id="KV745563">
    <property type="protein sequence ID" value="OCK74091.1"/>
    <property type="molecule type" value="Genomic_DNA"/>
</dbReference>
<dbReference type="Proteomes" id="UP000250266">
    <property type="component" value="Unassembled WGS sequence"/>
</dbReference>
<organism evidence="2 3">
    <name type="scientific">Lepidopterella palustris CBS 459.81</name>
    <dbReference type="NCBI Taxonomy" id="1314670"/>
    <lineage>
        <taxon>Eukaryota</taxon>
        <taxon>Fungi</taxon>
        <taxon>Dikarya</taxon>
        <taxon>Ascomycota</taxon>
        <taxon>Pezizomycotina</taxon>
        <taxon>Dothideomycetes</taxon>
        <taxon>Pleosporomycetidae</taxon>
        <taxon>Mytilinidiales</taxon>
        <taxon>Argynnaceae</taxon>
        <taxon>Lepidopterella</taxon>
    </lineage>
</organism>
<gene>
    <name evidence="2" type="ORF">K432DRAFT_212170</name>
</gene>
<accession>A0A8E2DYK9</accession>
<evidence type="ECO:0000313" key="3">
    <source>
        <dbReference type="Proteomes" id="UP000250266"/>
    </source>
</evidence>
<reference evidence="2 3" key="1">
    <citation type="journal article" date="2016" name="Nat. Commun.">
        <title>Ectomycorrhizal ecology is imprinted in the genome of the dominant symbiotic fungus Cenococcum geophilum.</title>
        <authorList>
            <consortium name="DOE Joint Genome Institute"/>
            <person name="Peter M."/>
            <person name="Kohler A."/>
            <person name="Ohm R.A."/>
            <person name="Kuo A."/>
            <person name="Krutzmann J."/>
            <person name="Morin E."/>
            <person name="Arend M."/>
            <person name="Barry K.W."/>
            <person name="Binder M."/>
            <person name="Choi C."/>
            <person name="Clum A."/>
            <person name="Copeland A."/>
            <person name="Grisel N."/>
            <person name="Haridas S."/>
            <person name="Kipfer T."/>
            <person name="LaButti K."/>
            <person name="Lindquist E."/>
            <person name="Lipzen A."/>
            <person name="Maire R."/>
            <person name="Meier B."/>
            <person name="Mihaltcheva S."/>
            <person name="Molinier V."/>
            <person name="Murat C."/>
            <person name="Poggeler S."/>
            <person name="Quandt C.A."/>
            <person name="Sperisen C."/>
            <person name="Tritt A."/>
            <person name="Tisserant E."/>
            <person name="Crous P.W."/>
            <person name="Henrissat B."/>
            <person name="Nehls U."/>
            <person name="Egli S."/>
            <person name="Spatafora J.W."/>
            <person name="Grigoriev I.V."/>
            <person name="Martin F.M."/>
        </authorList>
    </citation>
    <scope>NUCLEOTIDE SEQUENCE [LARGE SCALE GENOMIC DNA]</scope>
    <source>
        <strain evidence="2 3">CBS 459.81</strain>
    </source>
</reference>
<evidence type="ECO:0000256" key="1">
    <source>
        <dbReference type="SAM" id="MobiDB-lite"/>
    </source>
</evidence>
<evidence type="ECO:0000313" key="2">
    <source>
        <dbReference type="EMBL" id="OCK74091.1"/>
    </source>
</evidence>
<keyword evidence="3" id="KW-1185">Reference proteome</keyword>
<proteinExistence type="predicted"/>